<keyword evidence="9" id="KW-1185">Reference proteome</keyword>
<feature type="domain" description="C2H2-type" evidence="7">
    <location>
        <begin position="277"/>
        <end position="304"/>
    </location>
</feature>
<evidence type="ECO:0000313" key="9">
    <source>
        <dbReference type="Proteomes" id="UP000504633"/>
    </source>
</evidence>
<feature type="domain" description="C2H2-type" evidence="7">
    <location>
        <begin position="510"/>
        <end position="537"/>
    </location>
</feature>
<dbReference type="SMART" id="SM00355">
    <property type="entry name" value="ZnF_C2H2"/>
    <property type="match status" value="13"/>
</dbReference>
<dbReference type="GO" id="GO:0005634">
    <property type="term" value="C:nucleus"/>
    <property type="evidence" value="ECO:0007669"/>
    <property type="project" value="InterPro"/>
</dbReference>
<feature type="binding site" evidence="6">
    <location>
        <position position="60"/>
    </location>
    <ligand>
        <name>Zn(2+)</name>
        <dbReference type="ChEBI" id="CHEBI:29105"/>
    </ligand>
</feature>
<proteinExistence type="predicted"/>
<keyword evidence="4 6" id="KW-0862">Zinc</keyword>
<evidence type="ECO:0000256" key="3">
    <source>
        <dbReference type="ARBA" id="ARBA00022771"/>
    </source>
</evidence>
<feature type="domain" description="C2H2-type" evidence="7">
    <location>
        <begin position="305"/>
        <end position="330"/>
    </location>
</feature>
<dbReference type="AlphaFoldDB" id="A0A6J1MCA0"/>
<dbReference type="Proteomes" id="UP000504633">
    <property type="component" value="Unplaced"/>
</dbReference>
<evidence type="ECO:0000256" key="1">
    <source>
        <dbReference type="ARBA" id="ARBA00022723"/>
    </source>
</evidence>
<feature type="domain" description="C2H2-type" evidence="7">
    <location>
        <begin position="399"/>
        <end position="429"/>
    </location>
</feature>
<keyword evidence="3 5" id="KW-0863">Zinc-finger</keyword>
<dbReference type="PROSITE" id="PS50157">
    <property type="entry name" value="ZINC_FINGER_C2H2_2"/>
    <property type="match status" value="11"/>
</dbReference>
<evidence type="ECO:0000256" key="6">
    <source>
        <dbReference type="PROSITE-ProRule" id="PRU01263"/>
    </source>
</evidence>
<keyword evidence="2" id="KW-0677">Repeat</keyword>
<evidence type="ECO:0000259" key="7">
    <source>
        <dbReference type="PROSITE" id="PS50157"/>
    </source>
</evidence>
<feature type="domain" description="C2H2-type" evidence="7">
    <location>
        <begin position="221"/>
        <end position="244"/>
    </location>
</feature>
<protein>
    <submittedName>
        <fullName evidence="10">Zinc finger protein 2 homolog</fullName>
    </submittedName>
</protein>
<dbReference type="RefSeq" id="XP_023176828.2">
    <property type="nucleotide sequence ID" value="XM_023321060.2"/>
</dbReference>
<dbReference type="InterPro" id="IPR012934">
    <property type="entry name" value="Znf_AD"/>
</dbReference>
<evidence type="ECO:0000259" key="8">
    <source>
        <dbReference type="PROSITE" id="PS51915"/>
    </source>
</evidence>
<dbReference type="InterPro" id="IPR013087">
    <property type="entry name" value="Znf_C2H2_type"/>
</dbReference>
<sequence>METCRTCARCDFENGNNYWLDMFHPTRWQSEMAQIRAEFVNWKLQIAPNDGLPQKICSDCFSKFCSVYTFRMACQDAQLKLSNIFDKIDANLLYDRNDEEIIEVDADDEPEAQTKICTVTETTTATEVETATATTTITKTDNTAIIDAKSSTPIKIFVESINIIETESLQPSAEEPDLASDYNSFSVSYACKFCYKPQESYELQHQLLEHISVCHDPDQPYNCPECTECFQDTASRTVHMKSVHVVKHYVCEVCGKKYGDRHNLDHHIEKYHSETDFECSMCEKRFFTRKSLRYHMNWHKPERQLRCRHSGCDRLFINQRHLKCHEATHSTGCRKSEYCGFCGKAFIHVKTLRWHIYRQHGGEKPFKCAICTEVFASYVDKRIHMLERHTENLTHQERSECMFQSCRQEFDHEQELIQHMTLDHTHREASSNPIIANNKRVIKCKRERQYTGLFQCGSCSQRFNMKSALDRHMAVHSTDRLHACSHCSKRYKRAQDLKWHMKTHVNEKPNVCDVCGKAFALKYVLTQHMRSHEVLEKNFNCETCGRSYLFEKSLRLHQRVHTGNTYYKCDLCQERFVTHIKFKNHMKKAHAGNQSHSKETLDGLINIVIN</sequence>
<feature type="domain" description="C2H2-type" evidence="7">
    <location>
        <begin position="539"/>
        <end position="566"/>
    </location>
</feature>
<feature type="binding site" evidence="6">
    <location>
        <position position="7"/>
    </location>
    <ligand>
        <name>Zn(2+)</name>
        <dbReference type="ChEBI" id="CHEBI:29105"/>
    </ligand>
</feature>
<keyword evidence="1 6" id="KW-0479">Metal-binding</keyword>
<dbReference type="SUPFAM" id="SSF57716">
    <property type="entry name" value="Glucocorticoid receptor-like (DNA-binding domain)"/>
    <property type="match status" value="1"/>
</dbReference>
<dbReference type="SUPFAM" id="SSF57667">
    <property type="entry name" value="beta-beta-alpha zinc fingers"/>
    <property type="match status" value="7"/>
</dbReference>
<evidence type="ECO:0000256" key="4">
    <source>
        <dbReference type="ARBA" id="ARBA00022833"/>
    </source>
</evidence>
<dbReference type="Pfam" id="PF07776">
    <property type="entry name" value="zf-AD"/>
    <property type="match status" value="1"/>
</dbReference>
<dbReference type="Gene3D" id="3.40.1800.20">
    <property type="match status" value="1"/>
</dbReference>
<feature type="domain" description="ZAD" evidence="8">
    <location>
        <begin position="2"/>
        <end position="84"/>
    </location>
</feature>
<dbReference type="PANTHER" id="PTHR24409:SF295">
    <property type="entry name" value="AZ2-RELATED"/>
    <property type="match status" value="1"/>
</dbReference>
<evidence type="ECO:0000256" key="2">
    <source>
        <dbReference type="ARBA" id="ARBA00022737"/>
    </source>
</evidence>
<dbReference type="PROSITE" id="PS51915">
    <property type="entry name" value="ZAD"/>
    <property type="match status" value="1"/>
</dbReference>
<dbReference type="GO" id="GO:0000977">
    <property type="term" value="F:RNA polymerase II transcription regulatory region sequence-specific DNA binding"/>
    <property type="evidence" value="ECO:0007669"/>
    <property type="project" value="TreeGrafter"/>
</dbReference>
<evidence type="ECO:0000256" key="5">
    <source>
        <dbReference type="PROSITE-ProRule" id="PRU00042"/>
    </source>
</evidence>
<dbReference type="Gene3D" id="3.30.160.60">
    <property type="entry name" value="Classic Zinc Finger"/>
    <property type="match status" value="7"/>
</dbReference>
<dbReference type="OMA" id="SCTQRFN"/>
<evidence type="ECO:0000313" key="10">
    <source>
        <dbReference type="RefSeq" id="XP_023176828.2"/>
    </source>
</evidence>
<reference evidence="10" key="1">
    <citation type="submission" date="2025-08" db="UniProtKB">
        <authorList>
            <consortium name="RefSeq"/>
        </authorList>
    </citation>
    <scope>IDENTIFICATION</scope>
    <source>
        <strain evidence="10">15085-1641.00</strain>
        <tissue evidence="10">Whole body</tissue>
    </source>
</reference>
<feature type="binding site" evidence="6">
    <location>
        <position position="57"/>
    </location>
    <ligand>
        <name>Zn(2+)</name>
        <dbReference type="ChEBI" id="CHEBI:29105"/>
    </ligand>
</feature>
<dbReference type="Pfam" id="PF13912">
    <property type="entry name" value="zf-C2H2_6"/>
    <property type="match status" value="1"/>
</dbReference>
<dbReference type="SMART" id="SM00868">
    <property type="entry name" value="zf-AD"/>
    <property type="match status" value="2"/>
</dbReference>
<dbReference type="KEGG" id="dhe:111603470"/>
<name>A0A6J1MCA0_DROHY</name>
<dbReference type="OrthoDB" id="6077919at2759"/>
<gene>
    <name evidence="10" type="primary">LOC111603470</name>
</gene>
<accession>A0A6J1MCA0</accession>
<dbReference type="PROSITE" id="PS00028">
    <property type="entry name" value="ZINC_FINGER_C2H2_1"/>
    <property type="match status" value="12"/>
</dbReference>
<dbReference type="GeneID" id="111603470"/>
<dbReference type="GO" id="GO:0000981">
    <property type="term" value="F:DNA-binding transcription factor activity, RNA polymerase II-specific"/>
    <property type="evidence" value="ECO:0007669"/>
    <property type="project" value="TreeGrafter"/>
</dbReference>
<feature type="domain" description="C2H2-type" evidence="7">
    <location>
        <begin position="482"/>
        <end position="509"/>
    </location>
</feature>
<feature type="domain" description="C2H2-type" evidence="7">
    <location>
        <begin position="567"/>
        <end position="595"/>
    </location>
</feature>
<feature type="domain" description="C2H2-type" evidence="7">
    <location>
        <begin position="454"/>
        <end position="481"/>
    </location>
</feature>
<feature type="domain" description="C2H2-type" evidence="7">
    <location>
        <begin position="249"/>
        <end position="277"/>
    </location>
</feature>
<feature type="binding site" evidence="6">
    <location>
        <position position="4"/>
    </location>
    <ligand>
        <name>Zn(2+)</name>
        <dbReference type="ChEBI" id="CHEBI:29105"/>
    </ligand>
</feature>
<organism evidence="9 10">
    <name type="scientific">Drosophila hydei</name>
    <name type="common">Fruit fly</name>
    <dbReference type="NCBI Taxonomy" id="7224"/>
    <lineage>
        <taxon>Eukaryota</taxon>
        <taxon>Metazoa</taxon>
        <taxon>Ecdysozoa</taxon>
        <taxon>Arthropoda</taxon>
        <taxon>Hexapoda</taxon>
        <taxon>Insecta</taxon>
        <taxon>Pterygota</taxon>
        <taxon>Neoptera</taxon>
        <taxon>Endopterygota</taxon>
        <taxon>Diptera</taxon>
        <taxon>Brachycera</taxon>
        <taxon>Muscomorpha</taxon>
        <taxon>Ephydroidea</taxon>
        <taxon>Drosophilidae</taxon>
        <taxon>Drosophila</taxon>
    </lineage>
</organism>
<dbReference type="InterPro" id="IPR036236">
    <property type="entry name" value="Znf_C2H2_sf"/>
</dbReference>
<dbReference type="FunFam" id="3.30.160.60:FF:000303">
    <property type="entry name" value="Zinc finger protein 41"/>
    <property type="match status" value="1"/>
</dbReference>
<dbReference type="PANTHER" id="PTHR24409">
    <property type="entry name" value="ZINC FINGER PROTEIN 142"/>
    <property type="match status" value="1"/>
</dbReference>
<dbReference type="Pfam" id="PF00096">
    <property type="entry name" value="zf-C2H2"/>
    <property type="match status" value="4"/>
</dbReference>
<feature type="domain" description="C2H2-type" evidence="7">
    <location>
        <begin position="337"/>
        <end position="365"/>
    </location>
</feature>
<dbReference type="GO" id="GO:0008270">
    <property type="term" value="F:zinc ion binding"/>
    <property type="evidence" value="ECO:0007669"/>
    <property type="project" value="UniProtKB-UniRule"/>
</dbReference>